<accession>A0ABV3CIV6</accession>
<proteinExistence type="predicted"/>
<dbReference type="Proteomes" id="UP001551329">
    <property type="component" value="Unassembled WGS sequence"/>
</dbReference>
<evidence type="ECO:0000313" key="1">
    <source>
        <dbReference type="EMBL" id="MEU7074706.1"/>
    </source>
</evidence>
<dbReference type="RefSeq" id="WP_358477260.1">
    <property type="nucleotide sequence ID" value="NZ_JBEZAE010000029.1"/>
</dbReference>
<evidence type="ECO:0008006" key="3">
    <source>
        <dbReference type="Google" id="ProtNLM"/>
    </source>
</evidence>
<evidence type="ECO:0000313" key="2">
    <source>
        <dbReference type="Proteomes" id="UP001551329"/>
    </source>
</evidence>
<keyword evidence="2" id="KW-1185">Reference proteome</keyword>
<protein>
    <recommendedName>
        <fullName evidence="3">CdiI immunity protein domain-containing protein</fullName>
    </recommendedName>
</protein>
<organism evidence="1 2">
    <name type="scientific">Streptomyces narbonensis</name>
    <dbReference type="NCBI Taxonomy" id="67333"/>
    <lineage>
        <taxon>Bacteria</taxon>
        <taxon>Bacillati</taxon>
        <taxon>Actinomycetota</taxon>
        <taxon>Actinomycetes</taxon>
        <taxon>Kitasatosporales</taxon>
        <taxon>Streptomycetaceae</taxon>
        <taxon>Streptomyces</taxon>
    </lineage>
</organism>
<sequence>MTPRELLLDVLAHTSSDYLDENFATDEELGNIADYLLKRCREENLREAADFLRDAHFRDGMTVQEIGVALRYMADEETNR</sequence>
<comment type="caution">
    <text evidence="1">The sequence shown here is derived from an EMBL/GenBank/DDBJ whole genome shotgun (WGS) entry which is preliminary data.</text>
</comment>
<name>A0ABV3CIV6_9ACTN</name>
<dbReference type="EMBL" id="JBEZAE010000029">
    <property type="protein sequence ID" value="MEU7074706.1"/>
    <property type="molecule type" value="Genomic_DNA"/>
</dbReference>
<gene>
    <name evidence="1" type="ORF">AB0A88_31900</name>
</gene>
<reference evidence="1 2" key="1">
    <citation type="submission" date="2024-06" db="EMBL/GenBank/DDBJ databases">
        <title>The Natural Products Discovery Center: Release of the First 8490 Sequenced Strains for Exploring Actinobacteria Biosynthetic Diversity.</title>
        <authorList>
            <person name="Kalkreuter E."/>
            <person name="Kautsar S.A."/>
            <person name="Yang D."/>
            <person name="Bader C.D."/>
            <person name="Teijaro C.N."/>
            <person name="Fluegel L."/>
            <person name="Davis C.M."/>
            <person name="Simpson J.R."/>
            <person name="Lauterbach L."/>
            <person name="Steele A.D."/>
            <person name="Gui C."/>
            <person name="Meng S."/>
            <person name="Li G."/>
            <person name="Viehrig K."/>
            <person name="Ye F."/>
            <person name="Su P."/>
            <person name="Kiefer A.F."/>
            <person name="Nichols A."/>
            <person name="Cepeda A.J."/>
            <person name="Yan W."/>
            <person name="Fan B."/>
            <person name="Jiang Y."/>
            <person name="Adhikari A."/>
            <person name="Zheng C.-J."/>
            <person name="Schuster L."/>
            <person name="Cowan T.M."/>
            <person name="Smanski M.J."/>
            <person name="Chevrette M.G."/>
            <person name="De Carvalho L.P.S."/>
            <person name="Shen B."/>
        </authorList>
    </citation>
    <scope>NUCLEOTIDE SEQUENCE [LARGE SCALE GENOMIC DNA]</scope>
    <source>
        <strain evidence="1 2">NPDC045974</strain>
    </source>
</reference>